<dbReference type="GO" id="GO:0005524">
    <property type="term" value="F:ATP binding"/>
    <property type="evidence" value="ECO:0007669"/>
    <property type="project" value="UniProtKB-KW"/>
</dbReference>
<dbReference type="InterPro" id="IPR000719">
    <property type="entry name" value="Prot_kinase_dom"/>
</dbReference>
<evidence type="ECO:0000313" key="12">
    <source>
        <dbReference type="EnsemblMetazoa" id="CJA10703a.1"/>
    </source>
</evidence>
<dbReference type="CDD" id="cd00173">
    <property type="entry name" value="SH2"/>
    <property type="match status" value="1"/>
</dbReference>
<keyword evidence="2" id="KW-0808">Transferase</keyword>
<evidence type="ECO:0000256" key="2">
    <source>
        <dbReference type="ARBA" id="ARBA00022679"/>
    </source>
</evidence>
<comment type="catalytic activity">
    <reaction evidence="7">
        <text>L-tyrosyl-[protein] + ATP = O-phospho-L-tyrosyl-[protein] + ADP + H(+)</text>
        <dbReference type="Rhea" id="RHEA:10596"/>
        <dbReference type="Rhea" id="RHEA-COMP:10136"/>
        <dbReference type="Rhea" id="RHEA-COMP:20101"/>
        <dbReference type="ChEBI" id="CHEBI:15378"/>
        <dbReference type="ChEBI" id="CHEBI:30616"/>
        <dbReference type="ChEBI" id="CHEBI:46858"/>
        <dbReference type="ChEBI" id="CHEBI:61978"/>
        <dbReference type="ChEBI" id="CHEBI:456216"/>
        <dbReference type="EC" id="2.7.10.2"/>
    </reaction>
</comment>
<dbReference type="EnsemblMetazoa" id="CJA10703a.1">
    <property type="protein sequence ID" value="CJA10703a.1"/>
    <property type="gene ID" value="WBGene00129907"/>
</dbReference>
<feature type="compositionally biased region" description="Basic and acidic residues" evidence="9">
    <location>
        <begin position="484"/>
        <end position="496"/>
    </location>
</feature>
<dbReference type="InterPro" id="IPR008266">
    <property type="entry name" value="Tyr_kinase_AS"/>
</dbReference>
<dbReference type="InterPro" id="IPR000980">
    <property type="entry name" value="SH2"/>
</dbReference>
<dbReference type="PANTHER" id="PTHR24418">
    <property type="entry name" value="TYROSINE-PROTEIN KINASE"/>
    <property type="match status" value="1"/>
</dbReference>
<keyword evidence="4" id="KW-0418">Kinase</keyword>
<evidence type="ECO:0000256" key="7">
    <source>
        <dbReference type="ARBA" id="ARBA00051245"/>
    </source>
</evidence>
<dbReference type="InterPro" id="IPR036860">
    <property type="entry name" value="SH2_dom_sf"/>
</dbReference>
<dbReference type="PRINTS" id="PR00109">
    <property type="entry name" value="TYRKINASE"/>
</dbReference>
<evidence type="ECO:0000256" key="1">
    <source>
        <dbReference type="ARBA" id="ARBA00011903"/>
    </source>
</evidence>
<protein>
    <recommendedName>
        <fullName evidence="1">non-specific protein-tyrosine kinase</fullName>
        <ecNumber evidence="1">2.7.10.2</ecNumber>
    </recommendedName>
</protein>
<dbReference type="GO" id="GO:0004715">
    <property type="term" value="F:non-membrane spanning protein tyrosine kinase activity"/>
    <property type="evidence" value="ECO:0007669"/>
    <property type="project" value="UniProtKB-EC"/>
</dbReference>
<dbReference type="CDD" id="cd00192">
    <property type="entry name" value="PTKc"/>
    <property type="match status" value="1"/>
</dbReference>
<evidence type="ECO:0000256" key="9">
    <source>
        <dbReference type="SAM" id="MobiDB-lite"/>
    </source>
</evidence>
<dbReference type="Proteomes" id="UP000005237">
    <property type="component" value="Unassembled WGS sequence"/>
</dbReference>
<dbReference type="AlphaFoldDB" id="A0A8R1DS69"/>
<evidence type="ECO:0000256" key="3">
    <source>
        <dbReference type="ARBA" id="ARBA00022741"/>
    </source>
</evidence>
<evidence type="ECO:0000256" key="8">
    <source>
        <dbReference type="PROSITE-ProRule" id="PRU00191"/>
    </source>
</evidence>
<reference evidence="12" key="2">
    <citation type="submission" date="2022-06" db="UniProtKB">
        <authorList>
            <consortium name="EnsemblMetazoa"/>
        </authorList>
    </citation>
    <scope>IDENTIFICATION</scope>
    <source>
        <strain evidence="12">DF5081</strain>
    </source>
</reference>
<dbReference type="SMART" id="SM00219">
    <property type="entry name" value="TyrKc"/>
    <property type="match status" value="1"/>
</dbReference>
<name>A0A8R1DS69_CAEJA</name>
<dbReference type="PROSITE" id="PS50001">
    <property type="entry name" value="SH2"/>
    <property type="match status" value="1"/>
</dbReference>
<dbReference type="InterPro" id="IPR050198">
    <property type="entry name" value="Non-receptor_tyrosine_kinases"/>
</dbReference>
<evidence type="ECO:0000256" key="6">
    <source>
        <dbReference type="ARBA" id="ARBA00023137"/>
    </source>
</evidence>
<evidence type="ECO:0000259" key="10">
    <source>
        <dbReference type="PROSITE" id="PS50001"/>
    </source>
</evidence>
<dbReference type="Gene3D" id="3.30.200.20">
    <property type="entry name" value="Phosphorylase Kinase, domain 1"/>
    <property type="match status" value="1"/>
</dbReference>
<feature type="domain" description="Protein kinase" evidence="11">
    <location>
        <begin position="179"/>
        <end position="446"/>
    </location>
</feature>
<keyword evidence="8" id="KW-0727">SH2 domain</keyword>
<evidence type="ECO:0000259" key="11">
    <source>
        <dbReference type="PROSITE" id="PS50011"/>
    </source>
</evidence>
<dbReference type="EC" id="2.7.10.2" evidence="1"/>
<sequence length="546" mass="61911">MSSGAELICTRREAREEGLAFWIHKDWLEKLVETKRESDCIITTTFKFHESHLHIINVYHGVLDPTAVMKDTSVGYYLIRSCLVKGRVALGLMLSVKVSAGDTEGCVHHYFITIVNEGFVLRQELKDPDGKPNIVESKPFASLQDMVDHFKQHRLACKIRLFKPVRRPWWQLRHTQIHFNQTGKLGAGNFCVVYKGKLTMKREEKDVAVKVSKMSDSLSEGLLETRKLMFAEARIMMAYKHPNVILLNGLACDKPPFMVCMEFCAGGSLEDALKKHGEGMEDFERQILLMDAARGMRYLHTQKCVHRDLASRNCLISSEGLVKIADFGLSKTLEKNQTAFKEALKEAPLAWLAPECIQRESEFSSKTDVWAFGVVIYEVYNNGAKLFAGEDDTTMLRRIKRAKMPTIDSCTELQSMRDVLSSIWVLKPDDRPDFQKILEMLIAALVTITPDDLKKMQINKLKGVNRALMPNVSIEQDLVASVREVKKSESTSEKTRKAVKQKTSSLRRKPRRKKKSKDGGGRDEQPQSSRKSVALVKSTRKGAVSE</sequence>
<accession>A0A8R1DS69</accession>
<dbReference type="Gene3D" id="1.10.510.10">
    <property type="entry name" value="Transferase(Phosphotransferase) domain 1"/>
    <property type="match status" value="1"/>
</dbReference>
<dbReference type="InterPro" id="IPR001245">
    <property type="entry name" value="Ser-Thr/Tyr_kinase_cat_dom"/>
</dbReference>
<dbReference type="Pfam" id="PF07714">
    <property type="entry name" value="PK_Tyr_Ser-Thr"/>
    <property type="match status" value="1"/>
</dbReference>
<reference evidence="13" key="1">
    <citation type="submission" date="2010-08" db="EMBL/GenBank/DDBJ databases">
        <authorList>
            <consortium name="Caenorhabditis japonica Sequencing Consortium"/>
            <person name="Wilson R.K."/>
        </authorList>
    </citation>
    <scope>NUCLEOTIDE SEQUENCE [LARGE SCALE GENOMIC DNA]</scope>
    <source>
        <strain evidence="13">DF5081</strain>
    </source>
</reference>
<dbReference type="PROSITE" id="PS00109">
    <property type="entry name" value="PROTEIN_KINASE_TYR"/>
    <property type="match status" value="1"/>
</dbReference>
<dbReference type="InterPro" id="IPR011009">
    <property type="entry name" value="Kinase-like_dom_sf"/>
</dbReference>
<feature type="region of interest" description="Disordered" evidence="9">
    <location>
        <begin position="484"/>
        <end position="546"/>
    </location>
</feature>
<proteinExistence type="predicted"/>
<feature type="compositionally biased region" description="Basic residues" evidence="9">
    <location>
        <begin position="497"/>
        <end position="516"/>
    </location>
</feature>
<dbReference type="Gene3D" id="3.30.505.10">
    <property type="entry name" value="SH2 domain"/>
    <property type="match status" value="1"/>
</dbReference>
<feature type="domain" description="SH2" evidence="10">
    <location>
        <begin position="27"/>
        <end position="165"/>
    </location>
</feature>
<evidence type="ECO:0000256" key="4">
    <source>
        <dbReference type="ARBA" id="ARBA00022777"/>
    </source>
</evidence>
<organism evidence="12 13">
    <name type="scientific">Caenorhabditis japonica</name>
    <dbReference type="NCBI Taxonomy" id="281687"/>
    <lineage>
        <taxon>Eukaryota</taxon>
        <taxon>Metazoa</taxon>
        <taxon>Ecdysozoa</taxon>
        <taxon>Nematoda</taxon>
        <taxon>Chromadorea</taxon>
        <taxon>Rhabditida</taxon>
        <taxon>Rhabditina</taxon>
        <taxon>Rhabditomorpha</taxon>
        <taxon>Rhabditoidea</taxon>
        <taxon>Rhabditidae</taxon>
        <taxon>Peloderinae</taxon>
        <taxon>Caenorhabditis</taxon>
    </lineage>
</organism>
<dbReference type="SUPFAM" id="SSF56112">
    <property type="entry name" value="Protein kinase-like (PK-like)"/>
    <property type="match status" value="1"/>
</dbReference>
<dbReference type="PROSITE" id="PS50011">
    <property type="entry name" value="PROTEIN_KINASE_DOM"/>
    <property type="match status" value="1"/>
</dbReference>
<keyword evidence="13" id="KW-1185">Reference proteome</keyword>
<keyword evidence="3" id="KW-0547">Nucleotide-binding</keyword>
<dbReference type="InterPro" id="IPR020635">
    <property type="entry name" value="Tyr_kinase_cat_dom"/>
</dbReference>
<evidence type="ECO:0000256" key="5">
    <source>
        <dbReference type="ARBA" id="ARBA00022840"/>
    </source>
</evidence>
<evidence type="ECO:0000313" key="13">
    <source>
        <dbReference type="Proteomes" id="UP000005237"/>
    </source>
</evidence>
<keyword evidence="5" id="KW-0067">ATP-binding</keyword>
<dbReference type="SUPFAM" id="SSF55550">
    <property type="entry name" value="SH2 domain"/>
    <property type="match status" value="1"/>
</dbReference>
<keyword evidence="6" id="KW-0829">Tyrosine-protein kinase</keyword>